<dbReference type="EMBL" id="JBJUIK010000016">
    <property type="protein sequence ID" value="KAL3500595.1"/>
    <property type="molecule type" value="Genomic_DNA"/>
</dbReference>
<evidence type="ECO:0000313" key="1">
    <source>
        <dbReference type="EMBL" id="KAL3500595.1"/>
    </source>
</evidence>
<organism evidence="1 2">
    <name type="scientific">Cinchona calisaya</name>
    <dbReference type="NCBI Taxonomy" id="153742"/>
    <lineage>
        <taxon>Eukaryota</taxon>
        <taxon>Viridiplantae</taxon>
        <taxon>Streptophyta</taxon>
        <taxon>Embryophyta</taxon>
        <taxon>Tracheophyta</taxon>
        <taxon>Spermatophyta</taxon>
        <taxon>Magnoliopsida</taxon>
        <taxon>eudicotyledons</taxon>
        <taxon>Gunneridae</taxon>
        <taxon>Pentapetalae</taxon>
        <taxon>asterids</taxon>
        <taxon>lamiids</taxon>
        <taxon>Gentianales</taxon>
        <taxon>Rubiaceae</taxon>
        <taxon>Cinchonoideae</taxon>
        <taxon>Cinchoneae</taxon>
        <taxon>Cinchona</taxon>
    </lineage>
</organism>
<dbReference type="InterPro" id="IPR009646">
    <property type="entry name" value="Root_cap"/>
</dbReference>
<evidence type="ECO:0000313" key="2">
    <source>
        <dbReference type="Proteomes" id="UP001630127"/>
    </source>
</evidence>
<comment type="caution">
    <text evidence="1">The sequence shown here is derived from an EMBL/GenBank/DDBJ whole genome shotgun (WGS) entry which is preliminary data.</text>
</comment>
<accession>A0ABD2Y318</accession>
<reference evidence="1 2" key="1">
    <citation type="submission" date="2024-11" db="EMBL/GenBank/DDBJ databases">
        <title>A near-complete genome assembly of Cinchona calisaya.</title>
        <authorList>
            <person name="Lian D.C."/>
            <person name="Zhao X.W."/>
            <person name="Wei L."/>
        </authorList>
    </citation>
    <scope>NUCLEOTIDE SEQUENCE [LARGE SCALE GENOMIC DNA]</scope>
    <source>
        <tissue evidence="1">Nenye</tissue>
    </source>
</reference>
<gene>
    <name evidence="1" type="ORF">ACH5RR_039688</name>
</gene>
<dbReference type="AlphaFoldDB" id="A0ABD2Y318"/>
<dbReference type="Proteomes" id="UP001630127">
    <property type="component" value="Unassembled WGS sequence"/>
</dbReference>
<name>A0ABD2Y318_9GENT</name>
<keyword evidence="2" id="KW-1185">Reference proteome</keyword>
<dbReference type="Pfam" id="PF06830">
    <property type="entry name" value="Root_cap"/>
    <property type="match status" value="1"/>
</dbReference>
<proteinExistence type="predicted"/>
<protein>
    <submittedName>
        <fullName evidence="1">Uncharacterized protein</fullName>
    </submittedName>
</protein>
<sequence length="70" mass="7367">MGVEMHVLGGQKEFASSTLFSTDSAVSKFGGIALPSSKNFEFANLNCANGLDGRGVTCSSRVLLENQLVK</sequence>